<sequence>MSGNGGENAHNNQFGGRDRGPTGGIKGTSAPGGPGNSVTGGWGWSYNPGKGPVTTTLPDGSIAINITGGWSKTWGPSGNNGGNTGAPPGGRGGNVVKPATPVFNPDGTFDTVIDGFQYRVILDTSGKSIEVQQASPRSYTQEENLQVAVAKAKHKEPGEMFPELDFNRGEPERQQQAGQQAAKQFLSVPGAAERVAGLIAQQQVADEAKKRADAEKKAAEEAGRKAEEEARKHAEVRADAEQKLRSSTVMPIRGFPATYVVSLAPVRYSVAGIGSITLDQPVAGQVRNTIEKTLSEQGRLLMSNAGGAIGLGISLLFHSETLVKAVATYQAAR</sequence>
<proteinExistence type="predicted"/>
<feature type="compositionally biased region" description="Gly residues" evidence="1">
    <location>
        <begin position="21"/>
        <end position="43"/>
    </location>
</feature>
<reference evidence="3" key="1">
    <citation type="submission" date="2016-10" db="EMBL/GenBank/DDBJ databases">
        <authorList>
            <person name="Varghese N."/>
            <person name="Submissions S."/>
        </authorList>
    </citation>
    <scope>NUCLEOTIDE SEQUENCE [LARGE SCALE GENOMIC DNA]</scope>
    <source>
        <strain evidence="3">8N4</strain>
    </source>
</reference>
<feature type="region of interest" description="Disordered" evidence="1">
    <location>
        <begin position="1"/>
        <end position="44"/>
    </location>
</feature>
<accession>A0A1H9L320</accession>
<feature type="region of interest" description="Disordered" evidence="1">
    <location>
        <begin position="68"/>
        <end position="94"/>
    </location>
</feature>
<keyword evidence="3" id="KW-1185">Reference proteome</keyword>
<evidence type="ECO:0000256" key="1">
    <source>
        <dbReference type="SAM" id="MobiDB-lite"/>
    </source>
</evidence>
<dbReference type="EMBL" id="FOGC01000010">
    <property type="protein sequence ID" value="SER05901.1"/>
    <property type="molecule type" value="Genomic_DNA"/>
</dbReference>
<gene>
    <name evidence="2" type="ORF">SAMN05216522_110153</name>
</gene>
<feature type="compositionally biased region" description="Gly residues" evidence="1">
    <location>
        <begin position="78"/>
        <end position="93"/>
    </location>
</feature>
<name>A0A1H9L320_9GAMM</name>
<organism evidence="2 3">
    <name type="scientific">Rosenbergiella nectarea</name>
    <dbReference type="NCBI Taxonomy" id="988801"/>
    <lineage>
        <taxon>Bacteria</taxon>
        <taxon>Pseudomonadati</taxon>
        <taxon>Pseudomonadota</taxon>
        <taxon>Gammaproteobacteria</taxon>
        <taxon>Enterobacterales</taxon>
        <taxon>Erwiniaceae</taxon>
        <taxon>Rosenbergiella</taxon>
    </lineage>
</organism>
<dbReference type="Proteomes" id="UP000242515">
    <property type="component" value="Unassembled WGS sequence"/>
</dbReference>
<feature type="region of interest" description="Disordered" evidence="1">
    <location>
        <begin position="210"/>
        <end position="239"/>
    </location>
</feature>
<dbReference type="RefSeq" id="WP_092677367.1">
    <property type="nucleotide sequence ID" value="NZ_FOGC01000010.1"/>
</dbReference>
<dbReference type="Gene3D" id="3.30.1310.40">
    <property type="match status" value="1"/>
</dbReference>
<evidence type="ECO:0000313" key="3">
    <source>
        <dbReference type="Proteomes" id="UP000242515"/>
    </source>
</evidence>
<dbReference type="AlphaFoldDB" id="A0A1H9L320"/>
<evidence type="ECO:0000313" key="2">
    <source>
        <dbReference type="EMBL" id="SER05901.1"/>
    </source>
</evidence>
<protein>
    <submittedName>
        <fullName evidence="2">Uncharacterized protein</fullName>
    </submittedName>
</protein>
<dbReference type="STRING" id="988801.SAMN05216522_110153"/>